<dbReference type="GO" id="GO:0046856">
    <property type="term" value="P:phosphatidylinositol dephosphorylation"/>
    <property type="evidence" value="ECO:0007669"/>
    <property type="project" value="TreeGrafter"/>
</dbReference>
<dbReference type="STRING" id="70667.A0A183TRC9"/>
<dbReference type="PANTHER" id="PTHR45662:SF8">
    <property type="entry name" value="PHOSPHATIDYLINOSITIDE PHOSPHATASE SAC2"/>
    <property type="match status" value="1"/>
</dbReference>
<name>A0A183TRC9_SCHSO</name>
<organism evidence="5">
    <name type="scientific">Schistocephalus solidus</name>
    <name type="common">Tapeworm</name>
    <dbReference type="NCBI Taxonomy" id="70667"/>
    <lineage>
        <taxon>Eukaryota</taxon>
        <taxon>Metazoa</taxon>
        <taxon>Spiralia</taxon>
        <taxon>Lophotrochozoa</taxon>
        <taxon>Platyhelminthes</taxon>
        <taxon>Cestoda</taxon>
        <taxon>Eucestoda</taxon>
        <taxon>Diphyllobothriidea</taxon>
        <taxon>Diphyllobothriidae</taxon>
        <taxon>Schistocephalus</taxon>
    </lineage>
</organism>
<dbReference type="Pfam" id="PF02383">
    <property type="entry name" value="Syja_N"/>
    <property type="match status" value="1"/>
</dbReference>
<dbReference type="GO" id="GO:0005769">
    <property type="term" value="C:early endosome"/>
    <property type="evidence" value="ECO:0007669"/>
    <property type="project" value="TreeGrafter"/>
</dbReference>
<accession>A0A183TRC9</accession>
<evidence type="ECO:0000313" key="3">
    <source>
        <dbReference type="EMBL" id="VDM05413.1"/>
    </source>
</evidence>
<evidence type="ECO:0000259" key="2">
    <source>
        <dbReference type="Pfam" id="PF02383"/>
    </source>
</evidence>
<proteinExistence type="predicted"/>
<sequence length="310" mass="34718">MPGYQASFPAIASGTDDLHQEIEKLFQGDCDNFYYSPQGEDITNWTQRRVTATQKSVDTAKDTYWQPLWRRVNSKVVWNNSLLSDAIEKAMFYLTELGLPASHGGQTLPDAATTTDTEEEFIWHPSEHIQSLASLTESLRALERMLVPVMNGFVQCEALELRPNHMLGSVLTQAAGMPSVKVEASTGGRSSEDLRELEELRTASSFQRLQRPSARKSVRARNVSNQHSCPDETPSPTRRAEAVESEAARDNGVHRIRITLISRRSHTRAGKLSITRWYLSSSTPLIPSVSAATPFPRIEYCFRCWSETGS</sequence>
<dbReference type="Proteomes" id="UP000275846">
    <property type="component" value="Unassembled WGS sequence"/>
</dbReference>
<keyword evidence="4" id="KW-1185">Reference proteome</keyword>
<feature type="compositionally biased region" description="Basic and acidic residues" evidence="1">
    <location>
        <begin position="238"/>
        <end position="248"/>
    </location>
</feature>
<dbReference type="GO" id="GO:2001135">
    <property type="term" value="P:regulation of endocytic recycling"/>
    <property type="evidence" value="ECO:0007669"/>
    <property type="project" value="TreeGrafter"/>
</dbReference>
<dbReference type="GO" id="GO:0045334">
    <property type="term" value="C:clathrin-coated endocytic vesicle"/>
    <property type="evidence" value="ECO:0007669"/>
    <property type="project" value="TreeGrafter"/>
</dbReference>
<dbReference type="AlphaFoldDB" id="A0A183TRC9"/>
<dbReference type="EMBL" id="UYSU01046023">
    <property type="protein sequence ID" value="VDM05413.1"/>
    <property type="molecule type" value="Genomic_DNA"/>
</dbReference>
<evidence type="ECO:0000256" key="1">
    <source>
        <dbReference type="SAM" id="MobiDB-lite"/>
    </source>
</evidence>
<dbReference type="OrthoDB" id="405996at2759"/>
<gene>
    <name evidence="3" type="ORF">SSLN_LOCUS19027</name>
</gene>
<reference evidence="3 4" key="2">
    <citation type="submission" date="2018-11" db="EMBL/GenBank/DDBJ databases">
        <authorList>
            <consortium name="Pathogen Informatics"/>
        </authorList>
    </citation>
    <scope>NUCLEOTIDE SEQUENCE [LARGE SCALE GENOMIC DNA]</scope>
    <source>
        <strain evidence="3 4">NST_G2</strain>
    </source>
</reference>
<dbReference type="PANTHER" id="PTHR45662">
    <property type="entry name" value="PHOSPHATIDYLINOSITIDE PHOSPHATASE SAC1"/>
    <property type="match status" value="1"/>
</dbReference>
<reference evidence="5" key="1">
    <citation type="submission" date="2016-06" db="UniProtKB">
        <authorList>
            <consortium name="WormBaseParasite"/>
        </authorList>
    </citation>
    <scope>IDENTIFICATION</scope>
</reference>
<evidence type="ECO:0000313" key="5">
    <source>
        <dbReference type="WBParaSite" id="SSLN_0001975001-mRNA-1"/>
    </source>
</evidence>
<dbReference type="InterPro" id="IPR002013">
    <property type="entry name" value="SAC_dom"/>
</dbReference>
<dbReference type="WBParaSite" id="SSLN_0001975001-mRNA-1">
    <property type="protein sequence ID" value="SSLN_0001975001-mRNA-1"/>
    <property type="gene ID" value="SSLN_0001975001"/>
</dbReference>
<feature type="domain" description="SAC" evidence="2">
    <location>
        <begin position="22"/>
        <end position="271"/>
    </location>
</feature>
<feature type="region of interest" description="Disordered" evidence="1">
    <location>
        <begin position="205"/>
        <end position="248"/>
    </location>
</feature>
<evidence type="ECO:0000313" key="4">
    <source>
        <dbReference type="Proteomes" id="UP000275846"/>
    </source>
</evidence>
<protein>
    <submittedName>
        <fullName evidence="5">SAC domain-containing protein</fullName>
    </submittedName>
</protein>
<dbReference type="GO" id="GO:0043812">
    <property type="term" value="F:phosphatidylinositol-4-phosphate phosphatase activity"/>
    <property type="evidence" value="ECO:0007669"/>
    <property type="project" value="TreeGrafter"/>
</dbReference>